<dbReference type="NCBIfam" id="NF001413">
    <property type="entry name" value="PRK00290.1"/>
    <property type="match status" value="1"/>
</dbReference>
<evidence type="ECO:0000256" key="7">
    <source>
        <dbReference type="ARBA" id="ARBA00023016"/>
    </source>
</evidence>
<keyword evidence="13" id="KW-1185">Reference proteome</keyword>
<comment type="function">
    <text evidence="1 9">Acts as a chaperone.</text>
</comment>
<dbReference type="InterPro" id="IPR043129">
    <property type="entry name" value="ATPase_NBD"/>
</dbReference>
<dbReference type="GO" id="GO:0140662">
    <property type="term" value="F:ATP-dependent protein folding chaperone"/>
    <property type="evidence" value="ECO:0007669"/>
    <property type="project" value="InterPro"/>
</dbReference>
<proteinExistence type="evidence at transcript level"/>
<dbReference type="InterPro" id="IPR029047">
    <property type="entry name" value="HSP70_peptide-bd_sf"/>
</dbReference>
<dbReference type="PROSITE" id="PS00297">
    <property type="entry name" value="HSP70_1"/>
    <property type="match status" value="1"/>
</dbReference>
<dbReference type="SUPFAM" id="SSF53067">
    <property type="entry name" value="Actin-like ATPase domain"/>
    <property type="match status" value="2"/>
</dbReference>
<dbReference type="Gene3D" id="1.20.1270.10">
    <property type="match status" value="1"/>
</dbReference>
<dbReference type="CDD" id="cd10234">
    <property type="entry name" value="ASKHA_NBD_HSP70_DnaK-like"/>
    <property type="match status" value="1"/>
</dbReference>
<dbReference type="SUPFAM" id="SSF100920">
    <property type="entry name" value="Heat shock protein 70kD (HSP70), peptide-binding domain"/>
    <property type="match status" value="1"/>
</dbReference>
<accession>A0A0B7GVT9</accession>
<dbReference type="PRINTS" id="PR00301">
    <property type="entry name" value="HEATSHOCK70"/>
</dbReference>
<evidence type="ECO:0000256" key="4">
    <source>
        <dbReference type="ARBA" id="ARBA00022553"/>
    </source>
</evidence>
<dbReference type="InterPro" id="IPR029048">
    <property type="entry name" value="HSP70_C_sf"/>
</dbReference>
<evidence type="ECO:0000256" key="10">
    <source>
        <dbReference type="RuleBase" id="RU003322"/>
    </source>
</evidence>
<dbReference type="Gene3D" id="2.60.34.10">
    <property type="entry name" value="Substrate Binding Domain Of DNAk, Chain A, domain 1"/>
    <property type="match status" value="1"/>
</dbReference>
<dbReference type="GO" id="GO:0051082">
    <property type="term" value="F:unfolded protein binding"/>
    <property type="evidence" value="ECO:0007669"/>
    <property type="project" value="InterPro"/>
</dbReference>
<evidence type="ECO:0000256" key="2">
    <source>
        <dbReference type="ARBA" id="ARBA00007381"/>
    </source>
</evidence>
<name>A0A0B7GVT9_TREPH</name>
<dbReference type="Pfam" id="PF00012">
    <property type="entry name" value="HSP70"/>
    <property type="match status" value="1"/>
</dbReference>
<dbReference type="Gene3D" id="3.30.420.40">
    <property type="match status" value="2"/>
</dbReference>
<feature type="region of interest" description="Disordered" evidence="11">
    <location>
        <begin position="598"/>
        <end position="637"/>
    </location>
</feature>
<dbReference type="InterPro" id="IPR012725">
    <property type="entry name" value="Chaperone_DnaK"/>
</dbReference>
<dbReference type="FunFam" id="3.90.640.10:FF:000003">
    <property type="entry name" value="Molecular chaperone DnaK"/>
    <property type="match status" value="1"/>
</dbReference>
<evidence type="ECO:0000256" key="6">
    <source>
        <dbReference type="ARBA" id="ARBA00022840"/>
    </source>
</evidence>
<dbReference type="GO" id="GO:0005524">
    <property type="term" value="F:ATP binding"/>
    <property type="evidence" value="ECO:0007669"/>
    <property type="project" value="UniProtKB-UniRule"/>
</dbReference>
<dbReference type="PROSITE" id="PS01036">
    <property type="entry name" value="HSP70_3"/>
    <property type="match status" value="1"/>
</dbReference>
<evidence type="ECO:0000313" key="12">
    <source>
        <dbReference type="EMBL" id="CEM60786.1"/>
    </source>
</evidence>
<dbReference type="Gene3D" id="3.90.640.10">
    <property type="entry name" value="Actin, Chain A, domain 4"/>
    <property type="match status" value="1"/>
</dbReference>
<dbReference type="NCBIfam" id="NF003520">
    <property type="entry name" value="PRK05183.1"/>
    <property type="match status" value="1"/>
</dbReference>
<dbReference type="OrthoDB" id="9766019at2"/>
<dbReference type="FunFam" id="3.30.420.40:FF:000020">
    <property type="entry name" value="Chaperone protein HscA homolog"/>
    <property type="match status" value="1"/>
</dbReference>
<reference evidence="13" key="1">
    <citation type="submission" date="2015-01" db="EMBL/GenBank/DDBJ databases">
        <authorList>
            <person name="Manzoor Shahid"/>
            <person name="Zubair Saima"/>
        </authorList>
    </citation>
    <scope>NUCLEOTIDE SEQUENCE [LARGE SCALE GENOMIC DNA]</scope>
    <source>
        <strain evidence="13">V1</strain>
    </source>
</reference>
<dbReference type="FunFam" id="2.60.34.10:FF:000014">
    <property type="entry name" value="Chaperone protein DnaK HSP70"/>
    <property type="match status" value="1"/>
</dbReference>
<dbReference type="FunFam" id="3.30.420.40:FF:000004">
    <property type="entry name" value="Molecular chaperone DnaK"/>
    <property type="match status" value="1"/>
</dbReference>
<dbReference type="SUPFAM" id="SSF100934">
    <property type="entry name" value="Heat shock protein 70kD (HSP70), C-terminal subdomain"/>
    <property type="match status" value="1"/>
</dbReference>
<comment type="similarity">
    <text evidence="2 9 10">Belongs to the heat shock protein 70 family.</text>
</comment>
<dbReference type="HAMAP" id="MF_00332">
    <property type="entry name" value="DnaK"/>
    <property type="match status" value="1"/>
</dbReference>
<evidence type="ECO:0000256" key="5">
    <source>
        <dbReference type="ARBA" id="ARBA00022741"/>
    </source>
</evidence>
<dbReference type="InterPro" id="IPR013126">
    <property type="entry name" value="Hsp_70_fam"/>
</dbReference>
<evidence type="ECO:0000256" key="3">
    <source>
        <dbReference type="ARBA" id="ARBA00014415"/>
    </source>
</evidence>
<dbReference type="AlphaFoldDB" id="A0A0B7GVT9"/>
<gene>
    <name evidence="9 12" type="primary">dnaK</name>
    <name evidence="12" type="ORF">TPHV1_110012</name>
</gene>
<dbReference type="Proteomes" id="UP000042527">
    <property type="component" value="Unassembled WGS sequence"/>
</dbReference>
<sequence length="637" mass="68910">MGKIIGIDLGTTNSCVAVMEGGEPVVIQNAEGGRTTPSIVGFTSKDERIVGQPAKNQMVTNPARTVYSVKRFIGHRYNELTDELKRVPYKIVPQGEDVRIDIDGKLYSTQEISAFVLQKMKKTAEDYLGETVTEAVITVPAYFNDAQRQATKDAGKIAGLEVKRIINEPTAASLAFGFNKDSKKEKTIAVYDLGGGTFDISILELGDGVFEVKSTNGDTHLGGDDFDARIVNWLEEGFKNETGIDLGKDRMALQRLREAAEKAKIALSSSASTEINLPFITADANGPRHLERTLTRAEFEKMTDDLFERTKEPCRKALNDAGISPDKIDEILLVGGSTRMPKVLQIIKEIFGKEGSKGVNPDEAVAIGAAIQGGILGGDVKDVLLLDVTPLSLGIETMGGVFTPLINRNTTIPTRKSQVFSTAADGQTAVSIHVLQGERGMASQNRTLGNFDLVGIPPAPRGVPQIEVTFDIDANGIVHVSAKDLGTGKEQHIRIESSSGLSESEIDRMVKEAEANAESDKKEREKVETRNNADSMIYQTEKTLKEMGDKINGADKQHIEEAIADLKKELEGDNTDAIKAKTEALQQAAYKIAEEMYKQQGAAGAGQTQDGGHTDAGPTHGTADDVDYEVVKDNDDK</sequence>
<dbReference type="GO" id="GO:0005737">
    <property type="term" value="C:cytoplasm"/>
    <property type="evidence" value="ECO:0007669"/>
    <property type="project" value="UniProtKB-ARBA"/>
</dbReference>
<keyword evidence="7 9" id="KW-0346">Stress response</keyword>
<evidence type="ECO:0000313" key="13">
    <source>
        <dbReference type="Proteomes" id="UP000042527"/>
    </source>
</evidence>
<evidence type="ECO:0000256" key="9">
    <source>
        <dbReference type="HAMAP-Rule" id="MF_00332"/>
    </source>
</evidence>
<dbReference type="PANTHER" id="PTHR19375">
    <property type="entry name" value="HEAT SHOCK PROTEIN 70KDA"/>
    <property type="match status" value="1"/>
</dbReference>
<evidence type="ECO:0000256" key="1">
    <source>
        <dbReference type="ARBA" id="ARBA00002290"/>
    </source>
</evidence>
<keyword evidence="6 9" id="KW-0067">ATP-binding</keyword>
<feature type="compositionally biased region" description="Low complexity" evidence="11">
    <location>
        <begin position="599"/>
        <end position="611"/>
    </location>
</feature>
<dbReference type="EMBL" id="CDNC01000003">
    <property type="protein sequence ID" value="CEM60786.1"/>
    <property type="molecule type" value="Genomic_DNA"/>
</dbReference>
<dbReference type="InterPro" id="IPR018181">
    <property type="entry name" value="Heat_shock_70_CS"/>
</dbReference>
<keyword evidence="5 9" id="KW-0547">Nucleotide-binding</keyword>
<dbReference type="RefSeq" id="WP_002696944.1">
    <property type="nucleotide sequence ID" value="NZ_CDNC01000003.1"/>
</dbReference>
<dbReference type="NCBIfam" id="TIGR02350">
    <property type="entry name" value="prok_dnaK"/>
    <property type="match status" value="1"/>
</dbReference>
<dbReference type="PROSITE" id="PS00329">
    <property type="entry name" value="HSP70_2"/>
    <property type="match status" value="1"/>
</dbReference>
<feature type="modified residue" description="Phosphothreonine; by autocatalysis" evidence="9">
    <location>
        <position position="197"/>
    </location>
</feature>
<comment type="induction">
    <text evidence="9">By stress conditions e.g. heat shock.</text>
</comment>
<dbReference type="FunFam" id="1.20.1270.10:FF:000001">
    <property type="entry name" value="Molecular chaperone DnaK"/>
    <property type="match status" value="1"/>
</dbReference>
<organism evidence="12 13">
    <name type="scientific">Treponema phagedenis</name>
    <dbReference type="NCBI Taxonomy" id="162"/>
    <lineage>
        <taxon>Bacteria</taxon>
        <taxon>Pseudomonadati</taxon>
        <taxon>Spirochaetota</taxon>
        <taxon>Spirochaetia</taxon>
        <taxon>Spirochaetales</taxon>
        <taxon>Treponemataceae</taxon>
        <taxon>Treponema</taxon>
    </lineage>
</organism>
<evidence type="ECO:0000256" key="8">
    <source>
        <dbReference type="ARBA" id="ARBA00023186"/>
    </source>
</evidence>
<keyword evidence="4 9" id="KW-0597">Phosphoprotein</keyword>
<keyword evidence="8 9" id="KW-0143">Chaperone</keyword>
<protein>
    <recommendedName>
        <fullName evidence="3 9">Chaperone protein DnaK</fullName>
    </recommendedName>
    <alternativeName>
        <fullName evidence="9">HSP70</fullName>
    </alternativeName>
    <alternativeName>
        <fullName evidence="9">Heat shock 70 kDa protein</fullName>
    </alternativeName>
    <alternativeName>
        <fullName evidence="9">Heat shock protein 70</fullName>
    </alternativeName>
</protein>
<evidence type="ECO:0000256" key="11">
    <source>
        <dbReference type="SAM" id="MobiDB-lite"/>
    </source>
</evidence>